<dbReference type="OrthoDB" id="9796545at2"/>
<dbReference type="EMBL" id="PVTH01000013">
    <property type="protein sequence ID" value="PRY48853.1"/>
    <property type="molecule type" value="Genomic_DNA"/>
</dbReference>
<dbReference type="PANTHER" id="PTHR36456">
    <property type="entry name" value="UPF0232 PROTEIN SCO3875"/>
    <property type="match status" value="1"/>
</dbReference>
<protein>
    <submittedName>
        <fullName evidence="1">Uncharacterized protein DUF721</fullName>
    </submittedName>
</protein>
<evidence type="ECO:0000313" key="1">
    <source>
        <dbReference type="EMBL" id="PRY48853.1"/>
    </source>
</evidence>
<evidence type="ECO:0000313" key="2">
    <source>
        <dbReference type="Proteomes" id="UP000238034"/>
    </source>
</evidence>
<gene>
    <name evidence="1" type="ORF">B0I27_11336</name>
</gene>
<proteinExistence type="predicted"/>
<reference evidence="1 2" key="1">
    <citation type="submission" date="2018-03" db="EMBL/GenBank/DDBJ databases">
        <title>Genomic Encyclopedia of Type Strains, Phase III (KMG-III): the genomes of soil and plant-associated and newly described type strains.</title>
        <authorList>
            <person name="Whitman W."/>
        </authorList>
    </citation>
    <scope>NUCLEOTIDE SEQUENCE [LARGE SCALE GENOMIC DNA]</scope>
    <source>
        <strain evidence="1 2">CGMCC 1.9313</strain>
    </source>
</reference>
<organism evidence="1 2">
    <name type="scientific">Arcticibacter pallidicorallinus</name>
    <dbReference type="NCBI Taxonomy" id="1259464"/>
    <lineage>
        <taxon>Bacteria</taxon>
        <taxon>Pseudomonadati</taxon>
        <taxon>Bacteroidota</taxon>
        <taxon>Sphingobacteriia</taxon>
        <taxon>Sphingobacteriales</taxon>
        <taxon>Sphingobacteriaceae</taxon>
        <taxon>Arcticibacter</taxon>
    </lineage>
</organism>
<dbReference type="RefSeq" id="WP_106295215.1">
    <property type="nucleotide sequence ID" value="NZ_PVTH01000013.1"/>
</dbReference>
<comment type="caution">
    <text evidence="1">The sequence shown here is derived from an EMBL/GenBank/DDBJ whole genome shotgun (WGS) entry which is preliminary data.</text>
</comment>
<dbReference type="InterPro" id="IPR007922">
    <property type="entry name" value="DciA-like"/>
</dbReference>
<dbReference type="AlphaFoldDB" id="A0A2T0TT75"/>
<keyword evidence="2" id="KW-1185">Reference proteome</keyword>
<name>A0A2T0TT75_9SPHI</name>
<dbReference type="PANTHER" id="PTHR36456:SF1">
    <property type="entry name" value="UPF0232 PROTEIN SCO3875"/>
    <property type="match status" value="1"/>
</dbReference>
<dbReference type="Pfam" id="PF05258">
    <property type="entry name" value="DciA"/>
    <property type="match status" value="1"/>
</dbReference>
<accession>A0A2T0TT75</accession>
<sequence>MRKTNDKPIKEAIEQMLQVYKLKRKFDETALVAAWPEMMGPAVANRTRQLYIREKKLFIRVESSVLKNELVMIRSQILEKMNERAGSQVLEEIVFL</sequence>
<dbReference type="Proteomes" id="UP000238034">
    <property type="component" value="Unassembled WGS sequence"/>
</dbReference>